<proteinExistence type="predicted"/>
<gene>
    <name evidence="1" type="ORF">ACS04_20255</name>
</gene>
<evidence type="ECO:0000313" key="1">
    <source>
        <dbReference type="EMBL" id="KMO96025.1"/>
    </source>
</evidence>
<reference evidence="1 2" key="1">
    <citation type="submission" date="2015-06" db="EMBL/GenBank/DDBJ databases">
        <title>Recapitulation of the evolution of biosynthetic gene clusters reveals hidden chemical diversity on bacterial genomes.</title>
        <authorList>
            <person name="Cruz-Morales P."/>
            <person name="Martinez-Guerrero C."/>
            <person name="Morales-Escalante M.A."/>
            <person name="Yanez-Guerra L.A."/>
            <person name="Kopp J.F."/>
            <person name="Feldmann J."/>
            <person name="Ramos-Aboites H.E."/>
            <person name="Barona-Gomez F."/>
        </authorList>
    </citation>
    <scope>NUCLEOTIDE SEQUENCE [LARGE SCALE GENOMIC DNA]</scope>
    <source>
        <strain evidence="1 2">ATCC 31245</strain>
    </source>
</reference>
<keyword evidence="2" id="KW-1185">Reference proteome</keyword>
<evidence type="ECO:0000313" key="2">
    <source>
        <dbReference type="Proteomes" id="UP000035932"/>
    </source>
</evidence>
<sequence>MTDPQAADKARLLATYDGFWAESVKAYEAGSENGTKLVNYAAGDALNQTLTDIANMQRAGTAMKGAPGHRAEVSALSMSGDRPSATISDCFDLSTWKIIDRASGQVKPFPTEQPMHYITEFNAEIQGGQWMLTKFTRHGDRTC</sequence>
<name>A0A0J6XJ27_9ACTN</name>
<dbReference type="Proteomes" id="UP000035932">
    <property type="component" value="Unassembled WGS sequence"/>
</dbReference>
<accession>A0A0J6XJ27</accession>
<dbReference type="EMBL" id="LFML01000079">
    <property type="protein sequence ID" value="KMO96025.1"/>
    <property type="molecule type" value="Genomic_DNA"/>
</dbReference>
<organism evidence="1 2">
    <name type="scientific">Streptomyces roseus</name>
    <dbReference type="NCBI Taxonomy" id="66430"/>
    <lineage>
        <taxon>Bacteria</taxon>
        <taxon>Bacillati</taxon>
        <taxon>Actinomycetota</taxon>
        <taxon>Actinomycetes</taxon>
        <taxon>Kitasatosporales</taxon>
        <taxon>Streptomycetaceae</taxon>
        <taxon>Streptomyces</taxon>
    </lineage>
</organism>
<comment type="caution">
    <text evidence="1">The sequence shown here is derived from an EMBL/GenBank/DDBJ whole genome shotgun (WGS) entry which is preliminary data.</text>
</comment>
<evidence type="ECO:0008006" key="3">
    <source>
        <dbReference type="Google" id="ProtNLM"/>
    </source>
</evidence>
<dbReference type="PATRIC" id="fig|66430.4.peg.6880"/>
<dbReference type="AlphaFoldDB" id="A0A0J6XJ27"/>
<dbReference type="STRING" id="66430.ACS04_20255"/>
<protein>
    <recommendedName>
        <fullName evidence="3">Secreted protein/lipoprotein</fullName>
    </recommendedName>
</protein>